<feature type="transmembrane region" description="Helical" evidence="1">
    <location>
        <begin position="6"/>
        <end position="22"/>
    </location>
</feature>
<reference evidence="3" key="1">
    <citation type="submission" date="2016-11" db="EMBL/GenBank/DDBJ databases">
        <authorList>
            <person name="Varghese N."/>
            <person name="Submissions S."/>
        </authorList>
    </citation>
    <scope>NUCLEOTIDE SEQUENCE [LARGE SCALE GENOMIC DNA]</scope>
    <source>
        <strain evidence="3">DSM 26898</strain>
    </source>
</reference>
<keyword evidence="1" id="KW-1133">Transmembrane helix</keyword>
<dbReference type="EMBL" id="FQVO01000015">
    <property type="protein sequence ID" value="SHF34076.1"/>
    <property type="molecule type" value="Genomic_DNA"/>
</dbReference>
<sequence>MTSSFLALGFAGIIVLMGMGILKKRKFKANLNFFGFNFGMESED</sequence>
<protein>
    <submittedName>
        <fullName evidence="2">Uncharacterized protein</fullName>
    </submittedName>
</protein>
<dbReference type="RefSeq" id="WP_262484281.1">
    <property type="nucleotide sequence ID" value="NZ_FQVO01000015.1"/>
</dbReference>
<accession>A0A1M5AVC3</accession>
<keyword evidence="1" id="KW-0472">Membrane</keyword>
<dbReference type="AlphaFoldDB" id="A0A1M5AVC3"/>
<evidence type="ECO:0000256" key="1">
    <source>
        <dbReference type="SAM" id="Phobius"/>
    </source>
</evidence>
<dbReference type="Proteomes" id="UP000184236">
    <property type="component" value="Unassembled WGS sequence"/>
</dbReference>
<proteinExistence type="predicted"/>
<evidence type="ECO:0000313" key="3">
    <source>
        <dbReference type="Proteomes" id="UP000184236"/>
    </source>
</evidence>
<name>A0A1M5AVC3_9FLAO</name>
<gene>
    <name evidence="2" type="ORF">SAMN05444408_11543</name>
</gene>
<evidence type="ECO:0000313" key="2">
    <source>
        <dbReference type="EMBL" id="SHF34076.1"/>
    </source>
</evidence>
<organism evidence="2 3">
    <name type="scientific">Chryseobacterium takakiae</name>
    <dbReference type="NCBI Taxonomy" id="1302685"/>
    <lineage>
        <taxon>Bacteria</taxon>
        <taxon>Pseudomonadati</taxon>
        <taxon>Bacteroidota</taxon>
        <taxon>Flavobacteriia</taxon>
        <taxon>Flavobacteriales</taxon>
        <taxon>Weeksellaceae</taxon>
        <taxon>Chryseobacterium group</taxon>
        <taxon>Chryseobacterium</taxon>
    </lineage>
</organism>
<keyword evidence="3" id="KW-1185">Reference proteome</keyword>
<keyword evidence="1" id="KW-0812">Transmembrane</keyword>